<dbReference type="PROSITE" id="PS50263">
    <property type="entry name" value="CN_HYDROLASE"/>
    <property type="match status" value="1"/>
</dbReference>
<feature type="domain" description="CN hydrolase" evidence="1">
    <location>
        <begin position="11"/>
        <end position="248"/>
    </location>
</feature>
<keyword evidence="3" id="KW-1185">Reference proteome</keyword>
<dbReference type="InterPro" id="IPR052737">
    <property type="entry name" value="Omega-amidase_YafV"/>
</dbReference>
<dbReference type="InterPro" id="IPR003010">
    <property type="entry name" value="C-N_Hydrolase"/>
</dbReference>
<comment type="caution">
    <text evidence="2">The sequence shown here is derived from an EMBL/GenBank/DDBJ whole genome shotgun (WGS) entry which is preliminary data.</text>
</comment>
<evidence type="ECO:0000259" key="1">
    <source>
        <dbReference type="PROSITE" id="PS50263"/>
    </source>
</evidence>
<evidence type="ECO:0000313" key="2">
    <source>
        <dbReference type="EMBL" id="MFD2523416.1"/>
    </source>
</evidence>
<dbReference type="Pfam" id="PF00795">
    <property type="entry name" value="CN_hydrolase"/>
    <property type="match status" value="1"/>
</dbReference>
<proteinExistence type="predicted"/>
<reference evidence="3" key="1">
    <citation type="journal article" date="2019" name="Int. J. Syst. Evol. Microbiol.">
        <title>The Global Catalogue of Microorganisms (GCM) 10K type strain sequencing project: providing services to taxonomists for standard genome sequencing and annotation.</title>
        <authorList>
            <consortium name="The Broad Institute Genomics Platform"/>
            <consortium name="The Broad Institute Genome Sequencing Center for Infectious Disease"/>
            <person name="Wu L."/>
            <person name="Ma J."/>
        </authorList>
    </citation>
    <scope>NUCLEOTIDE SEQUENCE [LARGE SCALE GENOMIC DNA]</scope>
    <source>
        <strain evidence="3">KCTC 52344</strain>
    </source>
</reference>
<dbReference type="NCBIfam" id="NF007757">
    <property type="entry name" value="PRK10438.1"/>
    <property type="match status" value="1"/>
</dbReference>
<accession>A0ABW5JF14</accession>
<gene>
    <name evidence="2" type="ORF">ACFSR2_21140</name>
</gene>
<organism evidence="2 3">
    <name type="scientific">Emticicia soli</name>
    <dbReference type="NCBI Taxonomy" id="2027878"/>
    <lineage>
        <taxon>Bacteria</taxon>
        <taxon>Pseudomonadati</taxon>
        <taxon>Bacteroidota</taxon>
        <taxon>Cytophagia</taxon>
        <taxon>Cytophagales</taxon>
        <taxon>Leadbetterellaceae</taxon>
        <taxon>Emticicia</taxon>
    </lineage>
</organism>
<sequence length="265" mass="30276">MADQNASLQDLNVTLVQTNLHWEDATANMAMLEEKIFGISAPTDLIILPEMFTTGFSMSPAKVAEPMNLYTTRWMKQIAAQTGAVITGSVVIKENNQYYNRLLWISPNGDVDTYDKRHLFRMAKEHEVYTGGDKKLIKNLKGWKICPLICYDLRFPVWSRNVNLEYDLLIYVANWPQVRMYPWDSLLVARAIENQSYVVGVNRTGLDGNNVVHAGHSAVIDFTGKVLFREVNNEVVHQHTLTKATLDEFRQKFPAYLDADAFEIQ</sequence>
<evidence type="ECO:0000313" key="3">
    <source>
        <dbReference type="Proteomes" id="UP001597510"/>
    </source>
</evidence>
<dbReference type="SUPFAM" id="SSF56317">
    <property type="entry name" value="Carbon-nitrogen hydrolase"/>
    <property type="match status" value="1"/>
</dbReference>
<dbReference type="CDD" id="cd07575">
    <property type="entry name" value="Xc-1258_like"/>
    <property type="match status" value="1"/>
</dbReference>
<dbReference type="PANTHER" id="PTHR47799">
    <property type="entry name" value="OMEGA-AMIDASE YAFV"/>
    <property type="match status" value="1"/>
</dbReference>
<dbReference type="InterPro" id="IPR036526">
    <property type="entry name" value="C-N_Hydrolase_sf"/>
</dbReference>
<name>A0ABW5JF14_9BACT</name>
<dbReference type="Proteomes" id="UP001597510">
    <property type="component" value="Unassembled WGS sequence"/>
</dbReference>
<dbReference type="Gene3D" id="3.60.110.10">
    <property type="entry name" value="Carbon-nitrogen hydrolase"/>
    <property type="match status" value="1"/>
</dbReference>
<protein>
    <submittedName>
        <fullName evidence="2">Amidohydrolase</fullName>
    </submittedName>
</protein>
<dbReference type="EMBL" id="JBHULC010000038">
    <property type="protein sequence ID" value="MFD2523416.1"/>
    <property type="molecule type" value="Genomic_DNA"/>
</dbReference>
<dbReference type="RefSeq" id="WP_340233194.1">
    <property type="nucleotide sequence ID" value="NZ_JBBEWC010000001.1"/>
</dbReference>
<dbReference type="PANTHER" id="PTHR47799:SF1">
    <property type="entry name" value="OMEGA-AMIDASE YAFV"/>
    <property type="match status" value="1"/>
</dbReference>